<dbReference type="Proteomes" id="UP000638043">
    <property type="component" value="Unassembled WGS sequence"/>
</dbReference>
<evidence type="ECO:0000313" key="2">
    <source>
        <dbReference type="Proteomes" id="UP000638043"/>
    </source>
</evidence>
<gene>
    <name evidence="1" type="ORF">GCM10010910_27260</name>
</gene>
<reference evidence="2" key="1">
    <citation type="journal article" date="2019" name="Int. J. Syst. Evol. Microbiol.">
        <title>The Global Catalogue of Microorganisms (GCM) 10K type strain sequencing project: providing services to taxonomists for standard genome sequencing and annotation.</title>
        <authorList>
            <consortium name="The Broad Institute Genomics Platform"/>
            <consortium name="The Broad Institute Genome Sequencing Center for Infectious Disease"/>
            <person name="Wu L."/>
            <person name="Ma J."/>
        </authorList>
    </citation>
    <scope>NUCLEOTIDE SEQUENCE [LARGE SCALE GENOMIC DNA]</scope>
    <source>
        <strain evidence="2">CGMCC 4.7181</strain>
    </source>
</reference>
<comment type="caution">
    <text evidence="1">The sequence shown here is derived from an EMBL/GenBank/DDBJ whole genome shotgun (WGS) entry which is preliminary data.</text>
</comment>
<evidence type="ECO:0000313" key="1">
    <source>
        <dbReference type="EMBL" id="GGO66859.1"/>
    </source>
</evidence>
<proteinExistence type="predicted"/>
<evidence type="ECO:0008006" key="3">
    <source>
        <dbReference type="Google" id="ProtNLM"/>
    </source>
</evidence>
<dbReference type="RefSeq" id="WP_188702798.1">
    <property type="nucleotide sequence ID" value="NZ_BMMQ01000010.1"/>
</dbReference>
<name>A0ABQ2N376_9MICO</name>
<organism evidence="1 2">
    <name type="scientific">Microbacterium nanhaiense</name>
    <dbReference type="NCBI Taxonomy" id="1301026"/>
    <lineage>
        <taxon>Bacteria</taxon>
        <taxon>Bacillati</taxon>
        <taxon>Actinomycetota</taxon>
        <taxon>Actinomycetes</taxon>
        <taxon>Micrococcales</taxon>
        <taxon>Microbacteriaceae</taxon>
        <taxon>Microbacterium</taxon>
    </lineage>
</organism>
<keyword evidence="2" id="KW-1185">Reference proteome</keyword>
<sequence>MSDLADFVSLLAEPGPWTFAYVDGAPGELTRPTIEADLTHAKAPAADVECLMRAFDAAPELDAPSARYILVRDGELIVNAALAGRRIRGEFAGYDSVPPVLPMLWHSRDLSEAVLRRGTPAAGGRAIGAEDVMSALQSGRVDTLLLDVRLWKSGKTLEVLAAEPWVDERESTEIPGYGPVPMADALARAALLSGARVVIDEHAGEVARSARAALPPQAILRSRAELPVLTAVAA</sequence>
<dbReference type="EMBL" id="BMMQ01000010">
    <property type="protein sequence ID" value="GGO66859.1"/>
    <property type="molecule type" value="Genomic_DNA"/>
</dbReference>
<accession>A0ABQ2N376</accession>
<protein>
    <recommendedName>
        <fullName evidence="3">SseB protein N-terminal domain-containing protein</fullName>
    </recommendedName>
</protein>